<feature type="transmembrane region" description="Helical" evidence="1">
    <location>
        <begin position="613"/>
        <end position="641"/>
    </location>
</feature>
<gene>
    <name evidence="2" type="ORF">D0433_14060</name>
</gene>
<evidence type="ECO:0000256" key="1">
    <source>
        <dbReference type="SAM" id="Phobius"/>
    </source>
</evidence>
<evidence type="ECO:0000313" key="2">
    <source>
        <dbReference type="EMBL" id="RFM22827.1"/>
    </source>
</evidence>
<reference evidence="2 3" key="1">
    <citation type="journal article" date="2011" name="ISME J.">
        <title>Community ecology of hot spring cyanobacterial mats: predominant populations and their functional potential.</title>
        <authorList>
            <person name="Klatt C.G."/>
            <person name="Wood J.M."/>
            <person name="Rusch D.B."/>
            <person name="Bateson M.M."/>
            <person name="Hamamura N."/>
            <person name="Heidelberg J.F."/>
            <person name="Grossman A.R."/>
            <person name="Bhaya D."/>
            <person name="Cohan F.M."/>
            <person name="Kuhl M."/>
            <person name="Bryant D.A."/>
            <person name="Ward D.M."/>
        </authorList>
    </citation>
    <scope>NUCLEOTIDE SEQUENCE [LARGE SCALE GENOMIC DNA]</scope>
    <source>
        <strain evidence="2">OS</strain>
    </source>
</reference>
<organism evidence="2 3">
    <name type="scientific">Candidatus Thermochlorobacter aerophilus</name>
    <dbReference type="NCBI Taxonomy" id="1868324"/>
    <lineage>
        <taxon>Bacteria</taxon>
        <taxon>Pseudomonadati</taxon>
        <taxon>Chlorobiota</taxon>
        <taxon>Chlorobiia</taxon>
        <taxon>Chlorobiales</taxon>
        <taxon>Candidatus Thermochlorobacteriaceae</taxon>
        <taxon>Candidatus Thermochlorobacter</taxon>
    </lineage>
</organism>
<evidence type="ECO:0008006" key="4">
    <source>
        <dbReference type="Google" id="ProtNLM"/>
    </source>
</evidence>
<dbReference type="Pfam" id="PF10136">
    <property type="entry name" value="SpecificRecomb"/>
    <property type="match status" value="1"/>
</dbReference>
<dbReference type="InterPro" id="IPR011385">
    <property type="entry name" value="Site-sp_rcmbase"/>
</dbReference>
<proteinExistence type="predicted"/>
<dbReference type="AlphaFoldDB" id="A0A395LVS7"/>
<keyword evidence="1" id="KW-0812">Transmembrane</keyword>
<dbReference type="Proteomes" id="UP000266389">
    <property type="component" value="Unassembled WGS sequence"/>
</dbReference>
<accession>A0A395LVS7</accession>
<sequence>MFSLIKTSPQSQPNLEQVLANIPNASVDDSGKWLQTLIDALRPKKGEAFEESAKRLATLTYTLRTSPELLLHVRNYVRFQVERCNYVRLFTEVGVAVHASFISEVFRRIGGTFLPPLAHPNDMLDFLEECFPEKTDHQWVRAIPSSTWVELWQLLDADGVMTSSGTLQFALAQSILILSYRAVSMGLEPELLACMPSFDYARSPFILLGQEVGNYIELYEKFLISPEKVEESQLVSQYEHALGTIVACCELLEAIRESQIVKGVSIQRVYLLYRIRRTVERLKMLLRLTSPLEQANRATLVVDFFKELIREINLRRNLGEHFRENTSLLAYKIAEHTSQTGERYITTTRREYIEFILAAMGGGFVIAFTNWVKFIIAYLNAAPLISGLLYSINYAGSFITMQVFHFSLATKQPAMTASALARSLDSSDSEKLNLETAADLITKISRSQFASFLGNLIVVIPLAFALSWLWYLISGSHIANEQKALSTLASFHPFKSLTVFYAALTGGILYLGGFVTGYFDNFVAYSDFRQRVEQHRVLRRILPPAWLTRAAHYLEENLGGLMGNLFLGFALGMTPIIGVITGLPLDVRHVTIAAGGSAMAVAQLWKELTAWDYAMIALGVFFVGLMNFLFSFGLSLVLALSSRRANFKQGRALIHIVWQRFKTHPLQFFFPPKTAS</sequence>
<name>A0A395LVS7_9BACT</name>
<feature type="transmembrane region" description="Helical" evidence="1">
    <location>
        <begin position="452"/>
        <end position="473"/>
    </location>
</feature>
<protein>
    <recommendedName>
        <fullName evidence="4">Recombinase</fullName>
    </recommendedName>
</protein>
<keyword evidence="1" id="KW-1133">Transmembrane helix</keyword>
<comment type="caution">
    <text evidence="2">The sequence shown here is derived from an EMBL/GenBank/DDBJ whole genome shotgun (WGS) entry which is preliminary data.</text>
</comment>
<dbReference type="PIRSF" id="PIRSF015380">
    <property type="entry name" value="Site-sp_rcmb"/>
    <property type="match status" value="1"/>
</dbReference>
<feature type="transmembrane region" description="Helical" evidence="1">
    <location>
        <begin position="352"/>
        <end position="369"/>
    </location>
</feature>
<feature type="transmembrane region" description="Helical" evidence="1">
    <location>
        <begin position="558"/>
        <end position="580"/>
    </location>
</feature>
<evidence type="ECO:0000313" key="3">
    <source>
        <dbReference type="Proteomes" id="UP000266389"/>
    </source>
</evidence>
<dbReference type="EMBL" id="PHFL01000073">
    <property type="protein sequence ID" value="RFM22827.1"/>
    <property type="molecule type" value="Genomic_DNA"/>
</dbReference>
<keyword evidence="1" id="KW-0472">Membrane</keyword>
<feature type="transmembrane region" description="Helical" evidence="1">
    <location>
        <begin position="499"/>
        <end position="519"/>
    </location>
</feature>